<evidence type="ECO:0000256" key="9">
    <source>
        <dbReference type="ARBA" id="ARBA00023002"/>
    </source>
</evidence>
<dbReference type="InterPro" id="IPR002937">
    <property type="entry name" value="Amino_oxidase"/>
</dbReference>
<dbReference type="EMBL" id="JBHTCP010000002">
    <property type="protein sequence ID" value="MFC7370059.1"/>
    <property type="molecule type" value="Genomic_DNA"/>
</dbReference>
<comment type="subcellular location">
    <subcellularLocation>
        <location evidence="11">Cytoplasm</location>
    </subcellularLocation>
</comment>
<evidence type="ECO:0000313" key="14">
    <source>
        <dbReference type="EMBL" id="MFC7370059.1"/>
    </source>
</evidence>
<keyword evidence="12" id="KW-0472">Membrane</keyword>
<dbReference type="EC" id="1.3.3.15" evidence="5 11"/>
<accession>A0ABW2NPW1</accession>
<evidence type="ECO:0000256" key="5">
    <source>
        <dbReference type="ARBA" id="ARBA00012402"/>
    </source>
</evidence>
<keyword evidence="7 11" id="KW-0285">Flavoprotein</keyword>
<sequence length="467" mass="51730">MEDSRKHVIIAGGGITGLTAAFFLQEEAQRTGKQITFTLIEGSSRLGGKIETYEKDGFVIERGPDSYLARKSIMTELIEKVGLKDDIVPNNTGQAYILHENKLHPIPEGAVMGIPTKLMPFVTTELFSWPGKIRAGADLVMPKRKNVNDDISVGHFFKRRLGTEAVERLIEPLLSGIYAGDIDKISLKATFPQFHETEKKSRSLILGMKKLQPSSSKTHKKAAQFRTLKHGLSSFIEALAKSLPQEQVWLEKKVVSLEKGENGKLHAELNDGSIVSGDAVILTTPYAITKTLLPDRVLPDAFHETTPTSVATVAMVFPKKSINLQHEGTGFVVARNEDYTITACTWTDRKWPHTAPEDKVLIRCYVGRADEQDIVFEEDEVILNKVLADLKKSMGISVKPEFYLVSRLVQSMPQYDVGHKEKVAELRERLEKQLPGVHVAGAPYDGVGLPDCIASAKMMVNSIVDKS</sequence>
<comment type="similarity">
    <text evidence="4 11">Belongs to the protoporphyrinogen/coproporphyrinogen oxidase family. Coproporphyrinogen III oxidase subfamily.</text>
</comment>
<evidence type="ECO:0000256" key="7">
    <source>
        <dbReference type="ARBA" id="ARBA00022630"/>
    </source>
</evidence>
<evidence type="ECO:0000259" key="13">
    <source>
        <dbReference type="Pfam" id="PF01593"/>
    </source>
</evidence>
<comment type="cofactor">
    <cofactor evidence="2 11">
        <name>FAD</name>
        <dbReference type="ChEBI" id="CHEBI:57692"/>
    </cofactor>
</comment>
<evidence type="ECO:0000256" key="3">
    <source>
        <dbReference type="ARBA" id="ARBA00004744"/>
    </source>
</evidence>
<gene>
    <name evidence="14" type="primary">hemY</name>
    <name evidence="14" type="ORF">ACFQPF_00020</name>
</gene>
<keyword evidence="11" id="KW-0963">Cytoplasm</keyword>
<feature type="domain" description="Amine oxidase" evidence="13">
    <location>
        <begin position="15"/>
        <end position="458"/>
    </location>
</feature>
<evidence type="ECO:0000256" key="11">
    <source>
        <dbReference type="RuleBase" id="RU364052"/>
    </source>
</evidence>
<dbReference type="Gene3D" id="1.10.3110.10">
    <property type="entry name" value="protoporphyrinogen ix oxidase, domain 3"/>
    <property type="match status" value="1"/>
</dbReference>
<reference evidence="15" key="1">
    <citation type="journal article" date="2019" name="Int. J. Syst. Evol. Microbiol.">
        <title>The Global Catalogue of Microorganisms (GCM) 10K type strain sequencing project: providing services to taxonomists for standard genome sequencing and annotation.</title>
        <authorList>
            <consortium name="The Broad Institute Genomics Platform"/>
            <consortium name="The Broad Institute Genome Sequencing Center for Infectious Disease"/>
            <person name="Wu L."/>
            <person name="Ma J."/>
        </authorList>
    </citation>
    <scope>NUCLEOTIDE SEQUENCE [LARGE SCALE GENOMIC DNA]</scope>
    <source>
        <strain evidence="15">NBRC 106396</strain>
    </source>
</reference>
<keyword evidence="9 11" id="KW-0560">Oxidoreductase</keyword>
<evidence type="ECO:0000256" key="8">
    <source>
        <dbReference type="ARBA" id="ARBA00022827"/>
    </source>
</evidence>
<feature type="transmembrane region" description="Helical" evidence="12">
    <location>
        <begin position="7"/>
        <end position="24"/>
    </location>
</feature>
<keyword evidence="10 11" id="KW-0350">Heme biosynthesis</keyword>
<dbReference type="Proteomes" id="UP001596549">
    <property type="component" value="Unassembled WGS sequence"/>
</dbReference>
<dbReference type="SUPFAM" id="SSF54373">
    <property type="entry name" value="FAD-linked reductases, C-terminal domain"/>
    <property type="match status" value="1"/>
</dbReference>
<dbReference type="GO" id="GO:0004729">
    <property type="term" value="F:oxygen-dependent protoporphyrinogen oxidase activity"/>
    <property type="evidence" value="ECO:0007669"/>
    <property type="project" value="UniProtKB-EC"/>
</dbReference>
<dbReference type="SUPFAM" id="SSF51905">
    <property type="entry name" value="FAD/NAD(P)-binding domain"/>
    <property type="match status" value="1"/>
</dbReference>
<dbReference type="Pfam" id="PF01593">
    <property type="entry name" value="Amino_oxidase"/>
    <property type="match status" value="1"/>
</dbReference>
<dbReference type="PANTHER" id="PTHR42923:SF3">
    <property type="entry name" value="PROTOPORPHYRINOGEN OXIDASE"/>
    <property type="match status" value="1"/>
</dbReference>
<evidence type="ECO:0000256" key="6">
    <source>
        <dbReference type="ARBA" id="ARBA00019046"/>
    </source>
</evidence>
<protein>
    <recommendedName>
        <fullName evidence="6 11">Coproporphyrinogen III oxidase</fullName>
        <ecNumber evidence="5 11">1.3.3.15</ecNumber>
    </recommendedName>
</protein>
<dbReference type="NCBIfam" id="NF008845">
    <property type="entry name" value="PRK11883.1-5"/>
    <property type="match status" value="1"/>
</dbReference>
<evidence type="ECO:0000256" key="1">
    <source>
        <dbReference type="ARBA" id="ARBA00001755"/>
    </source>
</evidence>
<evidence type="ECO:0000313" key="15">
    <source>
        <dbReference type="Proteomes" id="UP001596549"/>
    </source>
</evidence>
<dbReference type="InterPro" id="IPR036188">
    <property type="entry name" value="FAD/NAD-bd_sf"/>
</dbReference>
<keyword evidence="8 11" id="KW-0274">FAD</keyword>
<dbReference type="Gene3D" id="3.90.660.20">
    <property type="entry name" value="Protoporphyrinogen oxidase, mitochondrial, domain 2"/>
    <property type="match status" value="1"/>
</dbReference>
<proteinExistence type="inferred from homology"/>
<organism evidence="14 15">
    <name type="scientific">Fictibacillus iocasae</name>
    <dbReference type="NCBI Taxonomy" id="2715437"/>
    <lineage>
        <taxon>Bacteria</taxon>
        <taxon>Bacillati</taxon>
        <taxon>Bacillota</taxon>
        <taxon>Bacilli</taxon>
        <taxon>Bacillales</taxon>
        <taxon>Fictibacillaceae</taxon>
        <taxon>Fictibacillus</taxon>
    </lineage>
</organism>
<dbReference type="InterPro" id="IPR004572">
    <property type="entry name" value="Protoporphyrinogen_oxidase"/>
</dbReference>
<keyword evidence="12" id="KW-1133">Transmembrane helix</keyword>
<evidence type="ECO:0000256" key="12">
    <source>
        <dbReference type="SAM" id="Phobius"/>
    </source>
</evidence>
<dbReference type="NCBIfam" id="TIGR00562">
    <property type="entry name" value="proto_IX_ox"/>
    <property type="match status" value="1"/>
</dbReference>
<keyword evidence="12" id="KW-0812">Transmembrane</keyword>
<evidence type="ECO:0000256" key="10">
    <source>
        <dbReference type="ARBA" id="ARBA00023133"/>
    </source>
</evidence>
<comment type="function">
    <text evidence="11">Involved in coproporphyrin-dependent heme b biosynthesis. Catalyzes the oxidation of coproporphyrinogen III to coproporphyrin III.</text>
</comment>
<evidence type="ECO:0000256" key="4">
    <source>
        <dbReference type="ARBA" id="ARBA00008310"/>
    </source>
</evidence>
<keyword evidence="15" id="KW-1185">Reference proteome</keyword>
<comment type="caution">
    <text evidence="14">The sequence shown here is derived from an EMBL/GenBank/DDBJ whole genome shotgun (WGS) entry which is preliminary data.</text>
</comment>
<evidence type="ECO:0000256" key="2">
    <source>
        <dbReference type="ARBA" id="ARBA00001974"/>
    </source>
</evidence>
<dbReference type="RefSeq" id="WP_379744609.1">
    <property type="nucleotide sequence ID" value="NZ_JBHTCP010000002.1"/>
</dbReference>
<comment type="pathway">
    <text evidence="3 11">Porphyrin-containing compound metabolism; protoheme biosynthesis.</text>
</comment>
<dbReference type="InterPro" id="IPR050464">
    <property type="entry name" value="Zeta_carotene_desat/Oxidored"/>
</dbReference>
<name>A0ABW2NPW1_9BACL</name>
<dbReference type="PANTHER" id="PTHR42923">
    <property type="entry name" value="PROTOPORPHYRINOGEN OXIDASE"/>
    <property type="match status" value="1"/>
</dbReference>
<dbReference type="Gene3D" id="3.50.50.60">
    <property type="entry name" value="FAD/NAD(P)-binding domain"/>
    <property type="match status" value="1"/>
</dbReference>
<comment type="catalytic activity">
    <reaction evidence="1">
        <text>coproporphyrinogen III + 3 O2 = coproporphyrin III + 3 H2O2</text>
        <dbReference type="Rhea" id="RHEA:43436"/>
        <dbReference type="ChEBI" id="CHEBI:15379"/>
        <dbReference type="ChEBI" id="CHEBI:16240"/>
        <dbReference type="ChEBI" id="CHEBI:57309"/>
        <dbReference type="ChEBI" id="CHEBI:131725"/>
        <dbReference type="EC" id="1.3.3.15"/>
    </reaction>
    <physiologicalReaction direction="left-to-right" evidence="1">
        <dbReference type="Rhea" id="RHEA:43437"/>
    </physiologicalReaction>
</comment>